<name>A0A919S469_9ACTN</name>
<dbReference type="Proteomes" id="UP000681340">
    <property type="component" value="Unassembled WGS sequence"/>
</dbReference>
<keyword evidence="3" id="KW-1185">Reference proteome</keyword>
<proteinExistence type="predicted"/>
<evidence type="ECO:0000313" key="3">
    <source>
        <dbReference type="Proteomes" id="UP000681340"/>
    </source>
</evidence>
<dbReference type="AlphaFoldDB" id="A0A919S469"/>
<accession>A0A919S469</accession>
<evidence type="ECO:0000313" key="2">
    <source>
        <dbReference type="EMBL" id="GIM63001.1"/>
    </source>
</evidence>
<comment type="caution">
    <text evidence="2">The sequence shown here is derived from an EMBL/GenBank/DDBJ whole genome shotgun (WGS) entry which is preliminary data.</text>
</comment>
<reference evidence="2" key="1">
    <citation type="submission" date="2021-03" db="EMBL/GenBank/DDBJ databases">
        <title>Whole genome shotgun sequence of Actinoplanes auranticolor NBRC 12245.</title>
        <authorList>
            <person name="Komaki H."/>
            <person name="Tamura T."/>
        </authorList>
    </citation>
    <scope>NUCLEOTIDE SEQUENCE</scope>
    <source>
        <strain evidence="2">NBRC 12245</strain>
    </source>
</reference>
<feature type="region of interest" description="Disordered" evidence="1">
    <location>
        <begin position="184"/>
        <end position="236"/>
    </location>
</feature>
<protein>
    <submittedName>
        <fullName evidence="2">Uncharacterized protein</fullName>
    </submittedName>
</protein>
<organism evidence="2 3">
    <name type="scientific">Actinoplanes auranticolor</name>
    <dbReference type="NCBI Taxonomy" id="47988"/>
    <lineage>
        <taxon>Bacteria</taxon>
        <taxon>Bacillati</taxon>
        <taxon>Actinomycetota</taxon>
        <taxon>Actinomycetes</taxon>
        <taxon>Micromonosporales</taxon>
        <taxon>Micromonosporaceae</taxon>
        <taxon>Actinoplanes</taxon>
    </lineage>
</organism>
<feature type="compositionally biased region" description="Low complexity" evidence="1">
    <location>
        <begin position="185"/>
        <end position="205"/>
    </location>
</feature>
<evidence type="ECO:0000256" key="1">
    <source>
        <dbReference type="SAM" id="MobiDB-lite"/>
    </source>
</evidence>
<gene>
    <name evidence="2" type="ORF">Aau02nite_01230</name>
</gene>
<sequence length="236" mass="25341">MWTHFLYVDPLLLRTVDGAAAGSRPVPAGHRLVRAQHHRVRRAGDDCKLRIAVGQKDDTSAAPITVSVSVGGRDRRPVAGGVYDAAAGRTSISWAGQYEDNYVQSYEHRTGVRSDPVRVAGGDSDSHNYPTPIQAADGHRHDRYHRNIYYTAFDPASVTFRSAARLSGWRRSWCGCSSTRPAWCTPTPGRGRGARAGAPGTSPPGCGSATWSRPGRRAGGSTRPRRAARPASAPTG</sequence>
<dbReference type="EMBL" id="BOQL01000001">
    <property type="protein sequence ID" value="GIM63001.1"/>
    <property type="molecule type" value="Genomic_DNA"/>
</dbReference>